<feature type="compositionally biased region" description="Low complexity" evidence="7">
    <location>
        <begin position="73"/>
        <end position="84"/>
    </location>
</feature>
<comment type="caution">
    <text evidence="9">The sequence shown here is derived from an EMBL/GenBank/DDBJ whole genome shotgun (WGS) entry which is preliminary data.</text>
</comment>
<protein>
    <submittedName>
        <fullName evidence="9">Ubiquinol-cytochrome c reductase iron-sulfur subunit</fullName>
    </submittedName>
</protein>
<dbReference type="InterPro" id="IPR017941">
    <property type="entry name" value="Rieske_2Fe-2S"/>
</dbReference>
<dbReference type="InterPro" id="IPR036922">
    <property type="entry name" value="Rieske_2Fe-2S_sf"/>
</dbReference>
<dbReference type="EMBL" id="JAGQHS010000406">
    <property type="protein sequence ID" value="MCA9759599.1"/>
    <property type="molecule type" value="Genomic_DNA"/>
</dbReference>
<reference evidence="9" key="1">
    <citation type="submission" date="2020-04" db="EMBL/GenBank/DDBJ databases">
        <authorList>
            <person name="Zhang T."/>
        </authorList>
    </citation>
    <scope>NUCLEOTIDE SEQUENCE</scope>
    <source>
        <strain evidence="9">HKST-UBA02</strain>
    </source>
</reference>
<feature type="region of interest" description="Disordered" evidence="7">
    <location>
        <begin position="1"/>
        <end position="85"/>
    </location>
</feature>
<dbReference type="AlphaFoldDB" id="A0A956NLX1"/>
<proteinExistence type="predicted"/>
<comment type="cofactor">
    <cofactor evidence="6">
        <name>[2Fe-2S] cluster</name>
        <dbReference type="ChEBI" id="CHEBI:190135"/>
    </cofactor>
</comment>
<evidence type="ECO:0000313" key="10">
    <source>
        <dbReference type="Proteomes" id="UP000739538"/>
    </source>
</evidence>
<dbReference type="Gene3D" id="2.102.10.10">
    <property type="entry name" value="Rieske [2Fe-2S] iron-sulphur domain"/>
    <property type="match status" value="1"/>
</dbReference>
<evidence type="ECO:0000256" key="3">
    <source>
        <dbReference type="ARBA" id="ARBA00023004"/>
    </source>
</evidence>
<evidence type="ECO:0000256" key="1">
    <source>
        <dbReference type="ARBA" id="ARBA00022714"/>
    </source>
</evidence>
<dbReference type="SUPFAM" id="SSF50022">
    <property type="entry name" value="ISP domain"/>
    <property type="match status" value="1"/>
</dbReference>
<evidence type="ECO:0000256" key="6">
    <source>
        <dbReference type="ARBA" id="ARBA00034078"/>
    </source>
</evidence>
<organism evidence="9 10">
    <name type="scientific">Eiseniibacteriota bacterium</name>
    <dbReference type="NCBI Taxonomy" id="2212470"/>
    <lineage>
        <taxon>Bacteria</taxon>
        <taxon>Candidatus Eiseniibacteriota</taxon>
    </lineage>
</organism>
<dbReference type="GO" id="GO:0046872">
    <property type="term" value="F:metal ion binding"/>
    <property type="evidence" value="ECO:0007669"/>
    <property type="project" value="UniProtKB-KW"/>
</dbReference>
<keyword evidence="2" id="KW-0479">Metal-binding</keyword>
<dbReference type="Pfam" id="PF00355">
    <property type="entry name" value="Rieske"/>
    <property type="match status" value="1"/>
</dbReference>
<feature type="compositionally biased region" description="Basic and acidic residues" evidence="7">
    <location>
        <begin position="233"/>
        <end position="242"/>
    </location>
</feature>
<evidence type="ECO:0000256" key="7">
    <source>
        <dbReference type="SAM" id="MobiDB-lite"/>
    </source>
</evidence>
<evidence type="ECO:0000259" key="8">
    <source>
        <dbReference type="PROSITE" id="PS51296"/>
    </source>
</evidence>
<dbReference type="GO" id="GO:0051537">
    <property type="term" value="F:2 iron, 2 sulfur cluster binding"/>
    <property type="evidence" value="ECO:0007669"/>
    <property type="project" value="UniProtKB-KW"/>
</dbReference>
<feature type="compositionally biased region" description="Low complexity" evidence="7">
    <location>
        <begin position="1"/>
        <end position="12"/>
    </location>
</feature>
<feature type="compositionally biased region" description="Low complexity" evidence="7">
    <location>
        <begin position="47"/>
        <end position="56"/>
    </location>
</feature>
<dbReference type="CDD" id="cd03467">
    <property type="entry name" value="Rieske"/>
    <property type="match status" value="1"/>
</dbReference>
<sequence length="269" mass="28881">MTSRSGNTTGTSGARGGSHEPRTCSRRAGASVGRSSSSEGERPSPQPQSLPRRPSSCTHFPKTGLPQRPLRCPSVGSGVSSPGSNRLAFRGFSRLGAGRTPEPVVSRVQDMPKPECTVPDPERRRFLRISALLGGTVLLPTFGCGTKEDARPGVDIDVSNLALGERMVVEHETLPIEIVRTPSGYVARSLLCTHQGCVVEWQDDESHYLCPCHEARFDAEGRPVFGPAQRPLHEYETEERGAALRVFTDDPATDANASNGHSPGEGTSR</sequence>
<reference evidence="9" key="2">
    <citation type="journal article" date="2021" name="Microbiome">
        <title>Successional dynamics and alternative stable states in a saline activated sludge microbial community over 9 years.</title>
        <authorList>
            <person name="Wang Y."/>
            <person name="Ye J."/>
            <person name="Ju F."/>
            <person name="Liu L."/>
            <person name="Boyd J.A."/>
            <person name="Deng Y."/>
            <person name="Parks D.H."/>
            <person name="Jiang X."/>
            <person name="Yin X."/>
            <person name="Woodcroft B.J."/>
            <person name="Tyson G.W."/>
            <person name="Hugenholtz P."/>
            <person name="Polz M.F."/>
            <person name="Zhang T."/>
        </authorList>
    </citation>
    <scope>NUCLEOTIDE SEQUENCE</scope>
    <source>
        <strain evidence="9">HKST-UBA02</strain>
    </source>
</reference>
<evidence type="ECO:0000256" key="2">
    <source>
        <dbReference type="ARBA" id="ARBA00022723"/>
    </source>
</evidence>
<keyword evidence="4" id="KW-0411">Iron-sulfur</keyword>
<gene>
    <name evidence="9" type="ORF">KDA27_27635</name>
</gene>
<dbReference type="Proteomes" id="UP000739538">
    <property type="component" value="Unassembled WGS sequence"/>
</dbReference>
<dbReference type="GO" id="GO:0016020">
    <property type="term" value="C:membrane"/>
    <property type="evidence" value="ECO:0007669"/>
    <property type="project" value="InterPro"/>
</dbReference>
<feature type="region of interest" description="Disordered" evidence="7">
    <location>
        <begin position="233"/>
        <end position="269"/>
    </location>
</feature>
<evidence type="ECO:0000313" key="9">
    <source>
        <dbReference type="EMBL" id="MCA9759599.1"/>
    </source>
</evidence>
<name>A0A956NLX1_UNCEI</name>
<keyword evidence="3" id="KW-0408">Iron</keyword>
<keyword evidence="5" id="KW-1015">Disulfide bond</keyword>
<evidence type="ECO:0000256" key="5">
    <source>
        <dbReference type="ARBA" id="ARBA00023157"/>
    </source>
</evidence>
<dbReference type="InterPro" id="IPR014349">
    <property type="entry name" value="Rieske_Fe-S_prot"/>
</dbReference>
<dbReference type="PRINTS" id="PR00162">
    <property type="entry name" value="RIESKE"/>
</dbReference>
<dbReference type="InterPro" id="IPR005805">
    <property type="entry name" value="Rieske_Fe-S_prot_C"/>
</dbReference>
<dbReference type="PROSITE" id="PS51296">
    <property type="entry name" value="RIESKE"/>
    <property type="match status" value="1"/>
</dbReference>
<dbReference type="PANTHER" id="PTHR10134">
    <property type="entry name" value="CYTOCHROME B-C1 COMPLEX SUBUNIT RIESKE, MITOCHONDRIAL"/>
    <property type="match status" value="1"/>
</dbReference>
<accession>A0A956NLX1</accession>
<keyword evidence="1" id="KW-0001">2Fe-2S</keyword>
<feature type="compositionally biased region" description="Polar residues" evidence="7">
    <location>
        <begin position="255"/>
        <end position="269"/>
    </location>
</feature>
<feature type="domain" description="Rieske" evidence="8">
    <location>
        <begin position="153"/>
        <end position="246"/>
    </location>
</feature>
<feature type="compositionally biased region" description="Low complexity" evidence="7">
    <location>
        <begin position="26"/>
        <end position="38"/>
    </location>
</feature>
<evidence type="ECO:0000256" key="4">
    <source>
        <dbReference type="ARBA" id="ARBA00023014"/>
    </source>
</evidence>